<evidence type="ECO:0000256" key="1">
    <source>
        <dbReference type="SAM" id="Phobius"/>
    </source>
</evidence>
<comment type="caution">
    <text evidence="2">The sequence shown here is derived from an EMBL/GenBank/DDBJ whole genome shotgun (WGS) entry which is preliminary data.</text>
</comment>
<dbReference type="Pfam" id="PF11026">
    <property type="entry name" value="DUF2721"/>
    <property type="match status" value="1"/>
</dbReference>
<feature type="transmembrane region" description="Helical" evidence="1">
    <location>
        <begin position="105"/>
        <end position="127"/>
    </location>
</feature>
<dbReference type="EMBL" id="QLIX01000002">
    <property type="protein sequence ID" value="RAI60108.1"/>
    <property type="molecule type" value="Genomic_DNA"/>
</dbReference>
<dbReference type="Proteomes" id="UP000249065">
    <property type="component" value="Unassembled WGS sequence"/>
</dbReference>
<evidence type="ECO:0000313" key="2">
    <source>
        <dbReference type="EMBL" id="RAI60108.1"/>
    </source>
</evidence>
<keyword evidence="1" id="KW-0472">Membrane</keyword>
<proteinExistence type="predicted"/>
<accession>A0A327MIW0</accession>
<keyword evidence="3" id="KW-1185">Reference proteome</keyword>
<reference evidence="3" key="1">
    <citation type="submission" date="2018-06" db="EMBL/GenBank/DDBJ databases">
        <authorList>
            <person name="Khan S.A."/>
        </authorList>
    </citation>
    <scope>NUCLEOTIDE SEQUENCE [LARGE SCALE GENOMIC DNA]</scope>
    <source>
        <strain evidence="3">DB-1506</strain>
    </source>
</reference>
<keyword evidence="1" id="KW-0812">Transmembrane</keyword>
<feature type="transmembrane region" description="Helical" evidence="1">
    <location>
        <begin position="75"/>
        <end position="99"/>
    </location>
</feature>
<sequence length="143" mass="15169">MPSAFGMADVAELERAIQLAIAPAFLLTGIFSLLNVLAGRLARVIDRERSIRRDASLALPGEGRRLGQRARAAHAAIGGCVLAAILLCSLIVISFSGIFLGLRVAWLLGLLLVAAMLAMIGALGLFLREIRLASHHLPLGHDD</sequence>
<name>A0A327MIW0_9PROT</name>
<dbReference type="InterPro" id="IPR021279">
    <property type="entry name" value="DUF2721"/>
</dbReference>
<keyword evidence="1" id="KW-1133">Transmembrane helix</keyword>
<feature type="transmembrane region" description="Helical" evidence="1">
    <location>
        <begin position="20"/>
        <end position="42"/>
    </location>
</feature>
<gene>
    <name evidence="2" type="ORF">DOO78_03175</name>
</gene>
<organism evidence="2 3">
    <name type="scientific">Roseicella frigidaeris</name>
    <dbReference type="NCBI Taxonomy" id="2230885"/>
    <lineage>
        <taxon>Bacteria</taxon>
        <taxon>Pseudomonadati</taxon>
        <taxon>Pseudomonadota</taxon>
        <taxon>Alphaproteobacteria</taxon>
        <taxon>Acetobacterales</taxon>
        <taxon>Roseomonadaceae</taxon>
        <taxon>Roseicella</taxon>
    </lineage>
</organism>
<dbReference type="RefSeq" id="WP_111468293.1">
    <property type="nucleotide sequence ID" value="NZ_QLIX01000002.1"/>
</dbReference>
<evidence type="ECO:0000313" key="3">
    <source>
        <dbReference type="Proteomes" id="UP000249065"/>
    </source>
</evidence>
<dbReference type="AlphaFoldDB" id="A0A327MIW0"/>
<dbReference type="OrthoDB" id="5396182at2"/>
<protein>
    <submittedName>
        <fullName evidence="2">DUF2721 domain-containing protein</fullName>
    </submittedName>
</protein>